<evidence type="ECO:0000256" key="9">
    <source>
        <dbReference type="NCBIfam" id="TIGR02209"/>
    </source>
</evidence>
<dbReference type="GO" id="GO:0005886">
    <property type="term" value="C:plasma membrane"/>
    <property type="evidence" value="ECO:0007669"/>
    <property type="project" value="UniProtKB-SubCell"/>
</dbReference>
<dbReference type="EMBL" id="SLXH01000012">
    <property type="protein sequence ID" value="TCP17477.1"/>
    <property type="molecule type" value="Genomic_DNA"/>
</dbReference>
<evidence type="ECO:0000256" key="2">
    <source>
        <dbReference type="ARBA" id="ARBA00022475"/>
    </source>
</evidence>
<dbReference type="GO" id="GO:0032153">
    <property type="term" value="C:cell division site"/>
    <property type="evidence" value="ECO:0007669"/>
    <property type="project" value="UniProtKB-UniRule"/>
</dbReference>
<dbReference type="PANTHER" id="PTHR37479:SF1">
    <property type="entry name" value="CELL DIVISION PROTEIN FTSL"/>
    <property type="match status" value="1"/>
</dbReference>
<evidence type="ECO:0000256" key="1">
    <source>
        <dbReference type="ARBA" id="ARBA00004401"/>
    </source>
</evidence>
<keyword evidence="3 8" id="KW-0132">Cell division</keyword>
<name>A0A4R2N8Z6_9BURK</name>
<comment type="caution">
    <text evidence="10">The sequence shown here is derived from an EMBL/GenBank/DDBJ whole genome shotgun (WGS) entry which is preliminary data.</text>
</comment>
<keyword evidence="6 8" id="KW-0472">Membrane</keyword>
<evidence type="ECO:0000313" key="10">
    <source>
        <dbReference type="EMBL" id="TCP17477.1"/>
    </source>
</evidence>
<comment type="function">
    <text evidence="8">Essential cell division protein. May link together the upstream cell division proteins, which are predominantly cytoplasmic, with the downstream cell division proteins, which are predominantly periplasmic.</text>
</comment>
<evidence type="ECO:0000256" key="8">
    <source>
        <dbReference type="HAMAP-Rule" id="MF_00910"/>
    </source>
</evidence>
<evidence type="ECO:0000256" key="5">
    <source>
        <dbReference type="ARBA" id="ARBA00022989"/>
    </source>
</evidence>
<accession>A0A4R2N8Z6</accession>
<dbReference type="GO" id="GO:0043093">
    <property type="term" value="P:FtsZ-dependent cytokinesis"/>
    <property type="evidence" value="ECO:0007669"/>
    <property type="project" value="UniProtKB-UniRule"/>
</dbReference>
<keyword evidence="2 8" id="KW-1003">Cell membrane</keyword>
<keyword evidence="5 8" id="KW-1133">Transmembrane helix</keyword>
<dbReference type="InterPro" id="IPR011922">
    <property type="entry name" value="Cell_div_FtsL"/>
</dbReference>
<evidence type="ECO:0000256" key="7">
    <source>
        <dbReference type="ARBA" id="ARBA00023306"/>
    </source>
</evidence>
<sequence length="106" mass="12049">MTRVNIFLLLLVLVSAMFVVRTQYESRVLYTALHRADAEARRLETEHERLQVEKRAQATPSRVEAMARDQLHMRTATPPITQYVQDPAPIVALPTTQGDAPARKQP</sequence>
<dbReference type="Proteomes" id="UP000295182">
    <property type="component" value="Unassembled WGS sequence"/>
</dbReference>
<protein>
    <recommendedName>
        <fullName evidence="8 9">Cell division protein FtsL</fullName>
    </recommendedName>
</protein>
<dbReference type="OrthoDB" id="5298556at2"/>
<organism evidence="10 11">
    <name type="scientific">Simplicispira metamorpha</name>
    <dbReference type="NCBI Taxonomy" id="80881"/>
    <lineage>
        <taxon>Bacteria</taxon>
        <taxon>Pseudomonadati</taxon>
        <taxon>Pseudomonadota</taxon>
        <taxon>Betaproteobacteria</taxon>
        <taxon>Burkholderiales</taxon>
        <taxon>Comamonadaceae</taxon>
        <taxon>Simplicispira</taxon>
    </lineage>
</organism>
<comment type="subunit">
    <text evidence="8">Part of a complex composed of FtsB, FtsL and FtsQ.</text>
</comment>
<evidence type="ECO:0000256" key="3">
    <source>
        <dbReference type="ARBA" id="ARBA00022618"/>
    </source>
</evidence>
<dbReference type="Pfam" id="PF04999">
    <property type="entry name" value="FtsL"/>
    <property type="match status" value="1"/>
</dbReference>
<comment type="subcellular location">
    <subcellularLocation>
        <location evidence="8">Cell inner membrane</location>
        <topology evidence="8">Single-pass type II membrane protein</topology>
    </subcellularLocation>
    <subcellularLocation>
        <location evidence="1">Cell membrane</location>
        <topology evidence="1">Single-pass type II membrane protein</topology>
    </subcellularLocation>
    <text evidence="8">Localizes to the division septum where it forms a ring structure.</text>
</comment>
<dbReference type="HAMAP" id="MF_00910">
    <property type="entry name" value="FtsL"/>
    <property type="match status" value="1"/>
</dbReference>
<comment type="similarity">
    <text evidence="8">Belongs to the FtsL family.</text>
</comment>
<keyword evidence="7 8" id="KW-0131">Cell cycle</keyword>
<gene>
    <name evidence="8" type="primary">ftsL</name>
    <name evidence="10" type="ORF">EV674_11233</name>
</gene>
<evidence type="ECO:0000256" key="4">
    <source>
        <dbReference type="ARBA" id="ARBA00022692"/>
    </source>
</evidence>
<dbReference type="RefSeq" id="WP_119013051.1">
    <property type="nucleotide sequence ID" value="NZ_QXNC01000012.1"/>
</dbReference>
<evidence type="ECO:0000313" key="11">
    <source>
        <dbReference type="Proteomes" id="UP000295182"/>
    </source>
</evidence>
<keyword evidence="11" id="KW-1185">Reference proteome</keyword>
<dbReference type="PANTHER" id="PTHR37479">
    <property type="entry name" value="CELL DIVISION PROTEIN FTSL"/>
    <property type="match status" value="1"/>
</dbReference>
<evidence type="ECO:0000256" key="6">
    <source>
        <dbReference type="ARBA" id="ARBA00023136"/>
    </source>
</evidence>
<proteinExistence type="inferred from homology"/>
<keyword evidence="8" id="KW-0997">Cell inner membrane</keyword>
<dbReference type="NCBIfam" id="TIGR02209">
    <property type="entry name" value="ftsL_broad"/>
    <property type="match status" value="1"/>
</dbReference>
<keyword evidence="4 8" id="KW-0812">Transmembrane</keyword>
<reference evidence="10 11" key="1">
    <citation type="submission" date="2019-03" db="EMBL/GenBank/DDBJ databases">
        <title>Genomic Encyclopedia of Type Strains, Phase IV (KMG-IV): sequencing the most valuable type-strain genomes for metagenomic binning, comparative biology and taxonomic classification.</title>
        <authorList>
            <person name="Goeker M."/>
        </authorList>
    </citation>
    <scope>NUCLEOTIDE SEQUENCE [LARGE SCALE GENOMIC DNA]</scope>
    <source>
        <strain evidence="10 11">DSM 1837</strain>
    </source>
</reference>
<dbReference type="AlphaFoldDB" id="A0A4R2N8Z6"/>